<feature type="region of interest" description="Disordered" evidence="1">
    <location>
        <begin position="63"/>
        <end position="83"/>
    </location>
</feature>
<comment type="caution">
    <text evidence="2">The sequence shown here is derived from an EMBL/GenBank/DDBJ whole genome shotgun (WGS) entry which is preliminary data.</text>
</comment>
<proteinExistence type="predicted"/>
<dbReference type="EMBL" id="JAWDGP010002698">
    <property type="protein sequence ID" value="KAK3780621.1"/>
    <property type="molecule type" value="Genomic_DNA"/>
</dbReference>
<evidence type="ECO:0000313" key="2">
    <source>
        <dbReference type="EMBL" id="KAK3780621.1"/>
    </source>
</evidence>
<sequence length="121" mass="13262">MSTIPKFVRRPSVQSTTNFKFIVLSAHGQCRPTPSRACDSGGDELLTWVTLPADRSLPCHDLTERQRSQGKPRTPVSLRDTNPLASSVKVSMEKLSLFPTDKIQLAGKNGVGRIEGSTGRR</sequence>
<dbReference type="Proteomes" id="UP001283361">
    <property type="component" value="Unassembled WGS sequence"/>
</dbReference>
<protein>
    <submittedName>
        <fullName evidence="2">Uncharacterized protein</fullName>
    </submittedName>
</protein>
<evidence type="ECO:0000313" key="3">
    <source>
        <dbReference type="Proteomes" id="UP001283361"/>
    </source>
</evidence>
<evidence type="ECO:0000256" key="1">
    <source>
        <dbReference type="SAM" id="MobiDB-lite"/>
    </source>
</evidence>
<organism evidence="2 3">
    <name type="scientific">Elysia crispata</name>
    <name type="common">lettuce slug</name>
    <dbReference type="NCBI Taxonomy" id="231223"/>
    <lineage>
        <taxon>Eukaryota</taxon>
        <taxon>Metazoa</taxon>
        <taxon>Spiralia</taxon>
        <taxon>Lophotrochozoa</taxon>
        <taxon>Mollusca</taxon>
        <taxon>Gastropoda</taxon>
        <taxon>Heterobranchia</taxon>
        <taxon>Euthyneura</taxon>
        <taxon>Panpulmonata</taxon>
        <taxon>Sacoglossa</taxon>
        <taxon>Placobranchoidea</taxon>
        <taxon>Plakobranchidae</taxon>
        <taxon>Elysia</taxon>
    </lineage>
</organism>
<reference evidence="2" key="1">
    <citation type="journal article" date="2023" name="G3 (Bethesda)">
        <title>A reference genome for the long-term kleptoplast-retaining sea slug Elysia crispata morphotype clarki.</title>
        <authorList>
            <person name="Eastman K.E."/>
            <person name="Pendleton A.L."/>
            <person name="Shaikh M.A."/>
            <person name="Suttiyut T."/>
            <person name="Ogas R."/>
            <person name="Tomko P."/>
            <person name="Gavelis G."/>
            <person name="Widhalm J.R."/>
            <person name="Wisecaver J.H."/>
        </authorList>
    </citation>
    <scope>NUCLEOTIDE SEQUENCE</scope>
    <source>
        <strain evidence="2">ECLA1</strain>
    </source>
</reference>
<keyword evidence="3" id="KW-1185">Reference proteome</keyword>
<dbReference type="AlphaFoldDB" id="A0AAE1A4R2"/>
<gene>
    <name evidence="2" type="ORF">RRG08_044846</name>
</gene>
<name>A0AAE1A4R2_9GAST</name>
<accession>A0AAE1A4R2</accession>